<protein>
    <recommendedName>
        <fullName evidence="1">DUF1508 domain-containing protein</fullName>
    </recommendedName>
</protein>
<evidence type="ECO:0000259" key="1">
    <source>
        <dbReference type="Pfam" id="PF07411"/>
    </source>
</evidence>
<dbReference type="RefSeq" id="WP_188544457.1">
    <property type="nucleotide sequence ID" value="NZ_BMCU01000002.1"/>
</dbReference>
<dbReference type="Proteomes" id="UP000654257">
    <property type="component" value="Unassembled WGS sequence"/>
</dbReference>
<keyword evidence="3" id="KW-1185">Reference proteome</keyword>
<comment type="caution">
    <text evidence="2">The sequence shown here is derived from an EMBL/GenBank/DDBJ whole genome shotgun (WGS) entry which is preliminary data.</text>
</comment>
<dbReference type="Pfam" id="PF07411">
    <property type="entry name" value="DUF1508"/>
    <property type="match status" value="1"/>
</dbReference>
<gene>
    <name evidence="2" type="ORF">GCM10007304_17890</name>
</gene>
<evidence type="ECO:0000313" key="3">
    <source>
        <dbReference type="Proteomes" id="UP000654257"/>
    </source>
</evidence>
<sequence>MTAAEPVRLPTVRVYRDSIGEWRWQRRATNGRILSDSGEGYKNRADCINGMRAANGYNGYQLTTGEQ</sequence>
<organism evidence="2 3">
    <name type="scientific">Rhodococcoides trifolii</name>
    <dbReference type="NCBI Taxonomy" id="908250"/>
    <lineage>
        <taxon>Bacteria</taxon>
        <taxon>Bacillati</taxon>
        <taxon>Actinomycetota</taxon>
        <taxon>Actinomycetes</taxon>
        <taxon>Mycobacteriales</taxon>
        <taxon>Nocardiaceae</taxon>
        <taxon>Rhodococcoides</taxon>
    </lineage>
</organism>
<dbReference type="InterPro" id="IPR036913">
    <property type="entry name" value="YegP-like_sf"/>
</dbReference>
<reference evidence="2" key="2">
    <citation type="submission" date="2020-09" db="EMBL/GenBank/DDBJ databases">
        <authorList>
            <person name="Sun Q."/>
            <person name="Sedlacek I."/>
        </authorList>
    </citation>
    <scope>NUCLEOTIDE SEQUENCE</scope>
    <source>
        <strain evidence="2">CCM 7905</strain>
    </source>
</reference>
<dbReference type="SUPFAM" id="SSF160113">
    <property type="entry name" value="YegP-like"/>
    <property type="match status" value="1"/>
</dbReference>
<dbReference type="AlphaFoldDB" id="A0A917CZW3"/>
<feature type="domain" description="DUF1508" evidence="1">
    <location>
        <begin position="17"/>
        <end position="52"/>
    </location>
</feature>
<proteinExistence type="predicted"/>
<evidence type="ECO:0000313" key="2">
    <source>
        <dbReference type="EMBL" id="GGG04177.1"/>
    </source>
</evidence>
<dbReference type="EMBL" id="BMCU01000002">
    <property type="protein sequence ID" value="GGG04177.1"/>
    <property type="molecule type" value="Genomic_DNA"/>
</dbReference>
<dbReference type="InterPro" id="IPR010879">
    <property type="entry name" value="DUF1508"/>
</dbReference>
<accession>A0A917CZW3</accession>
<reference evidence="2" key="1">
    <citation type="journal article" date="2014" name="Int. J. Syst. Evol. Microbiol.">
        <title>Complete genome sequence of Corynebacterium casei LMG S-19264T (=DSM 44701T), isolated from a smear-ripened cheese.</title>
        <authorList>
            <consortium name="US DOE Joint Genome Institute (JGI-PGF)"/>
            <person name="Walter F."/>
            <person name="Albersmeier A."/>
            <person name="Kalinowski J."/>
            <person name="Ruckert C."/>
        </authorList>
    </citation>
    <scope>NUCLEOTIDE SEQUENCE</scope>
    <source>
        <strain evidence="2">CCM 7905</strain>
    </source>
</reference>
<name>A0A917CZW3_9NOCA</name>
<dbReference type="Gene3D" id="3.30.160.160">
    <property type="entry name" value="YegP-like"/>
    <property type="match status" value="1"/>
</dbReference>